<keyword evidence="2" id="KW-0378">Hydrolase</keyword>
<organism evidence="4 5">
    <name type="scientific">Leucobacter albus</name>
    <dbReference type="NCBI Taxonomy" id="272210"/>
    <lineage>
        <taxon>Bacteria</taxon>
        <taxon>Bacillati</taxon>
        <taxon>Actinomycetota</taxon>
        <taxon>Actinomycetes</taxon>
        <taxon>Micrococcales</taxon>
        <taxon>Microbacteriaceae</taxon>
        <taxon>Leucobacter</taxon>
    </lineage>
</organism>
<protein>
    <submittedName>
        <fullName evidence="4">Hotdog fold thioesterase</fullName>
    </submittedName>
</protein>
<gene>
    <name evidence="4" type="ORF">ACFQ3U_14265</name>
</gene>
<dbReference type="NCBIfam" id="TIGR00369">
    <property type="entry name" value="unchar_dom_1"/>
    <property type="match status" value="1"/>
</dbReference>
<dbReference type="InterPro" id="IPR006683">
    <property type="entry name" value="Thioestr_dom"/>
</dbReference>
<evidence type="ECO:0000313" key="5">
    <source>
        <dbReference type="Proteomes" id="UP001597181"/>
    </source>
</evidence>
<dbReference type="Proteomes" id="UP001597181">
    <property type="component" value="Unassembled WGS sequence"/>
</dbReference>
<comment type="similarity">
    <text evidence="1">Belongs to the thioesterase PaaI family.</text>
</comment>
<dbReference type="PANTHER" id="PTHR43240">
    <property type="entry name" value="1,4-DIHYDROXY-2-NAPHTHOYL-COA THIOESTERASE 1"/>
    <property type="match status" value="1"/>
</dbReference>
<dbReference type="RefSeq" id="WP_343960124.1">
    <property type="nucleotide sequence ID" value="NZ_BAAAKZ010000006.1"/>
</dbReference>
<reference evidence="5" key="1">
    <citation type="journal article" date="2019" name="Int. J. Syst. Evol. Microbiol.">
        <title>The Global Catalogue of Microorganisms (GCM) 10K type strain sequencing project: providing services to taxonomists for standard genome sequencing and annotation.</title>
        <authorList>
            <consortium name="The Broad Institute Genomics Platform"/>
            <consortium name="The Broad Institute Genome Sequencing Center for Infectious Disease"/>
            <person name="Wu L."/>
            <person name="Ma J."/>
        </authorList>
    </citation>
    <scope>NUCLEOTIDE SEQUENCE [LARGE SCALE GENOMIC DNA]</scope>
    <source>
        <strain evidence="5">CCUG 50213</strain>
    </source>
</reference>
<name>A0ABW3TQX6_9MICO</name>
<dbReference type="Pfam" id="PF03061">
    <property type="entry name" value="4HBT"/>
    <property type="match status" value="1"/>
</dbReference>
<accession>A0ABW3TQX6</accession>
<dbReference type="CDD" id="cd03443">
    <property type="entry name" value="PaaI_thioesterase"/>
    <property type="match status" value="1"/>
</dbReference>
<keyword evidence="5" id="KW-1185">Reference proteome</keyword>
<dbReference type="PANTHER" id="PTHR43240:SF5">
    <property type="entry name" value="1,4-DIHYDROXY-2-NAPHTHOYL-COA THIOESTERASE 1"/>
    <property type="match status" value="1"/>
</dbReference>
<dbReference type="InterPro" id="IPR029069">
    <property type="entry name" value="HotDog_dom_sf"/>
</dbReference>
<evidence type="ECO:0000313" key="4">
    <source>
        <dbReference type="EMBL" id="MFD1203060.1"/>
    </source>
</evidence>
<evidence type="ECO:0000256" key="1">
    <source>
        <dbReference type="ARBA" id="ARBA00008324"/>
    </source>
</evidence>
<sequence>MTEHDAAAVNRFGVRPGDTTPDLEQVASLGLGALADSMGIKLTEFSRERVVATMPVEGNTQPYGLVNGGAYAVLGETLGSMHAGFLAPEGKLPVGVDINATHTGSATQGLITAVCTPIHAGRSMTVHEIICTDDNGRRCSTLRITNFYKTAPGA</sequence>
<comment type="caution">
    <text evidence="4">The sequence shown here is derived from an EMBL/GenBank/DDBJ whole genome shotgun (WGS) entry which is preliminary data.</text>
</comment>
<dbReference type="InterPro" id="IPR003736">
    <property type="entry name" value="PAAI_dom"/>
</dbReference>
<evidence type="ECO:0000259" key="3">
    <source>
        <dbReference type="Pfam" id="PF03061"/>
    </source>
</evidence>
<feature type="domain" description="Thioesterase" evidence="3">
    <location>
        <begin position="63"/>
        <end position="139"/>
    </location>
</feature>
<proteinExistence type="inferred from homology"/>
<evidence type="ECO:0000256" key="2">
    <source>
        <dbReference type="ARBA" id="ARBA00022801"/>
    </source>
</evidence>
<dbReference type="Gene3D" id="3.10.129.10">
    <property type="entry name" value="Hotdog Thioesterase"/>
    <property type="match status" value="1"/>
</dbReference>
<dbReference type="SUPFAM" id="SSF54637">
    <property type="entry name" value="Thioesterase/thiol ester dehydrase-isomerase"/>
    <property type="match status" value="1"/>
</dbReference>
<dbReference type="EMBL" id="JBHTLY010000008">
    <property type="protein sequence ID" value="MFD1203060.1"/>
    <property type="molecule type" value="Genomic_DNA"/>
</dbReference>